<sequence>MREKFALACQLVSLIFLWLLEKKRLIPQRIIINSKGTLYSELDVDWKNNTEKEIFSNPILPDPDVVALMVESLFLGTTIFDQLEKQGELNDGFTIVEAMEKLKQFDTIPNDLECICIDSYEDSGDGAAMFYMFKKAIDSPYLGSFEKLYFIVGLEGHARSIMYTKVNKSFLYFNCSISKFSGAKYTLNNEDELRKFCRFLMKDVWQEQESNVVSIYLIKMPDQNIDFPSTASMKKFNRNRNLPIFSD</sequence>
<dbReference type="AlphaFoldDB" id="A0A914C3F5"/>
<evidence type="ECO:0000256" key="1">
    <source>
        <dbReference type="SAM" id="SignalP"/>
    </source>
</evidence>
<evidence type="ECO:0000313" key="2">
    <source>
        <dbReference type="Proteomes" id="UP000887540"/>
    </source>
</evidence>
<proteinExistence type="predicted"/>
<feature type="chain" id="PRO_5036696752" evidence="1">
    <location>
        <begin position="23"/>
        <end position="247"/>
    </location>
</feature>
<evidence type="ECO:0000313" key="3">
    <source>
        <dbReference type="WBParaSite" id="ACRNAN_Path_189.g672.t1"/>
    </source>
</evidence>
<dbReference type="WBParaSite" id="ACRNAN_Path_189.g672.t1">
    <property type="protein sequence ID" value="ACRNAN_Path_189.g672.t1"/>
    <property type="gene ID" value="ACRNAN_Path_189.g672"/>
</dbReference>
<protein>
    <submittedName>
        <fullName evidence="3">Uncharacterized protein</fullName>
    </submittedName>
</protein>
<keyword evidence="1" id="KW-0732">Signal</keyword>
<reference evidence="3" key="1">
    <citation type="submission" date="2022-11" db="UniProtKB">
        <authorList>
            <consortium name="WormBaseParasite"/>
        </authorList>
    </citation>
    <scope>IDENTIFICATION</scope>
</reference>
<organism evidence="2 3">
    <name type="scientific">Acrobeloides nanus</name>
    <dbReference type="NCBI Taxonomy" id="290746"/>
    <lineage>
        <taxon>Eukaryota</taxon>
        <taxon>Metazoa</taxon>
        <taxon>Ecdysozoa</taxon>
        <taxon>Nematoda</taxon>
        <taxon>Chromadorea</taxon>
        <taxon>Rhabditida</taxon>
        <taxon>Tylenchina</taxon>
        <taxon>Cephalobomorpha</taxon>
        <taxon>Cephaloboidea</taxon>
        <taxon>Cephalobidae</taxon>
        <taxon>Acrobeloides</taxon>
    </lineage>
</organism>
<feature type="signal peptide" evidence="1">
    <location>
        <begin position="1"/>
        <end position="22"/>
    </location>
</feature>
<name>A0A914C3F5_9BILA</name>
<accession>A0A914C3F5</accession>
<dbReference type="Proteomes" id="UP000887540">
    <property type="component" value="Unplaced"/>
</dbReference>
<keyword evidence="2" id="KW-1185">Reference proteome</keyword>